<comment type="caution">
    <text evidence="11">The sequence shown here is derived from an EMBL/GenBank/DDBJ whole genome shotgun (WGS) entry which is preliminary data.</text>
</comment>
<comment type="similarity">
    <text evidence="8">Belongs to the tRNA nucleotidyltransferase/poly(A) polymerase family.</text>
</comment>
<dbReference type="SUPFAM" id="SSF81301">
    <property type="entry name" value="Nucleotidyltransferase"/>
    <property type="match status" value="1"/>
</dbReference>
<evidence type="ECO:0000256" key="8">
    <source>
        <dbReference type="RuleBase" id="RU003953"/>
    </source>
</evidence>
<dbReference type="Gene3D" id="1.10.3090.10">
    <property type="entry name" value="cca-adding enzyme, domain 2"/>
    <property type="match status" value="1"/>
</dbReference>
<dbReference type="PANTHER" id="PTHR46173">
    <property type="entry name" value="CCA TRNA NUCLEOTIDYLTRANSFERASE 1, MITOCHONDRIAL"/>
    <property type="match status" value="1"/>
</dbReference>
<dbReference type="Pfam" id="PF12627">
    <property type="entry name" value="PolyA_pol_RNAbd"/>
    <property type="match status" value="1"/>
</dbReference>
<keyword evidence="2 8" id="KW-0808">Transferase</keyword>
<dbReference type="AlphaFoldDB" id="T0KTE2"/>
<feature type="domain" description="tRNA nucleotidyltransferase/poly(A) polymerase RNA and SrmB- binding" evidence="10">
    <location>
        <begin position="175"/>
        <end position="235"/>
    </location>
</feature>
<protein>
    <recommendedName>
        <fullName evidence="13">Polynucleotide adenylyltransferase</fullName>
    </recommendedName>
</protein>
<evidence type="ECO:0000259" key="10">
    <source>
        <dbReference type="Pfam" id="PF12627"/>
    </source>
</evidence>
<dbReference type="Proteomes" id="UP000015520">
    <property type="component" value="Unassembled WGS sequence"/>
</dbReference>
<dbReference type="GO" id="GO:0000166">
    <property type="term" value="F:nucleotide binding"/>
    <property type="evidence" value="ECO:0007669"/>
    <property type="project" value="UniProtKB-KW"/>
</dbReference>
<dbReference type="RefSeq" id="WP_021286790.1">
    <property type="nucleotide sequence ID" value="NZ_AUPZ01000003.1"/>
</dbReference>
<evidence type="ECO:0000256" key="2">
    <source>
        <dbReference type="ARBA" id="ARBA00022679"/>
    </source>
</evidence>
<evidence type="ECO:0000256" key="4">
    <source>
        <dbReference type="ARBA" id="ARBA00022695"/>
    </source>
</evidence>
<dbReference type="InterPro" id="IPR002646">
    <property type="entry name" value="PolA_pol_head_dom"/>
</dbReference>
<evidence type="ECO:0000256" key="1">
    <source>
        <dbReference type="ARBA" id="ARBA00001946"/>
    </source>
</evidence>
<dbReference type="GO" id="GO:0008033">
    <property type="term" value="P:tRNA processing"/>
    <property type="evidence" value="ECO:0007669"/>
    <property type="project" value="UniProtKB-KW"/>
</dbReference>
<keyword evidence="8" id="KW-0694">RNA-binding</keyword>
<dbReference type="InterPro" id="IPR032828">
    <property type="entry name" value="PolyA_RNA-bd"/>
</dbReference>
<proteinExistence type="inferred from homology"/>
<dbReference type="OrthoDB" id="9805698at2"/>
<gene>
    <name evidence="11" type="ORF">M947_02550</name>
</gene>
<name>T0KTE2_9BACT</name>
<dbReference type="STRING" id="1172190.M947_02550"/>
<evidence type="ECO:0000256" key="6">
    <source>
        <dbReference type="ARBA" id="ARBA00022741"/>
    </source>
</evidence>
<dbReference type="eggNOG" id="COG0617">
    <property type="taxonomic scope" value="Bacteria"/>
</dbReference>
<evidence type="ECO:0000313" key="12">
    <source>
        <dbReference type="Proteomes" id="UP000015520"/>
    </source>
</evidence>
<keyword evidence="3" id="KW-0819">tRNA processing</keyword>
<accession>T0KTE2</accession>
<keyword evidence="4" id="KW-0548">Nucleotidyltransferase</keyword>
<dbReference type="PANTHER" id="PTHR46173:SF1">
    <property type="entry name" value="CCA TRNA NUCLEOTIDYLTRANSFERASE 1, MITOCHONDRIAL"/>
    <property type="match status" value="1"/>
</dbReference>
<reference evidence="11 12" key="1">
    <citation type="submission" date="2013-07" db="EMBL/GenBank/DDBJ databases">
        <title>Sulfurimonas hongkongensis AST-10 Genome Sequencing.</title>
        <authorList>
            <person name="Cai L."/>
            <person name="Zhang T."/>
        </authorList>
    </citation>
    <scope>NUCLEOTIDE SEQUENCE [LARGE SCALE GENOMIC DNA]</scope>
    <source>
        <strain evidence="11 12">AST-10</strain>
    </source>
</reference>
<organism evidence="11 12">
    <name type="scientific">Sulfurimonas hongkongensis</name>
    <dbReference type="NCBI Taxonomy" id="1172190"/>
    <lineage>
        <taxon>Bacteria</taxon>
        <taxon>Pseudomonadati</taxon>
        <taxon>Campylobacterota</taxon>
        <taxon>Epsilonproteobacteria</taxon>
        <taxon>Campylobacterales</taxon>
        <taxon>Sulfurimonadaceae</taxon>
        <taxon>Sulfurimonas</taxon>
    </lineage>
</organism>
<evidence type="ECO:0008006" key="13">
    <source>
        <dbReference type="Google" id="ProtNLM"/>
    </source>
</evidence>
<keyword evidence="12" id="KW-1185">Reference proteome</keyword>
<dbReference type="GO" id="GO:0000049">
    <property type="term" value="F:tRNA binding"/>
    <property type="evidence" value="ECO:0007669"/>
    <property type="project" value="TreeGrafter"/>
</dbReference>
<keyword evidence="5" id="KW-0479">Metal-binding</keyword>
<evidence type="ECO:0000256" key="7">
    <source>
        <dbReference type="ARBA" id="ARBA00022842"/>
    </source>
</evidence>
<keyword evidence="7" id="KW-0460">Magnesium</keyword>
<dbReference type="PATRIC" id="fig|1172190.3.peg.499"/>
<dbReference type="InterPro" id="IPR043519">
    <property type="entry name" value="NT_sf"/>
</dbReference>
<dbReference type="CDD" id="cd05398">
    <property type="entry name" value="NT_ClassII-CCAase"/>
    <property type="match status" value="1"/>
</dbReference>
<dbReference type="InterPro" id="IPR050264">
    <property type="entry name" value="Bact_CCA-adding_enz_type3_sf"/>
</dbReference>
<feature type="domain" description="Poly A polymerase head" evidence="9">
    <location>
        <begin position="23"/>
        <end position="149"/>
    </location>
</feature>
<evidence type="ECO:0000313" key="11">
    <source>
        <dbReference type="EMBL" id="EQB40234.1"/>
    </source>
</evidence>
<evidence type="ECO:0000256" key="3">
    <source>
        <dbReference type="ARBA" id="ARBA00022694"/>
    </source>
</evidence>
<sequence>MIDYPNFLEKIFDKLKEKDAKAIIVGGYIRDTLLNFNSNDIDIEVYNVESFEKLQNILKEFGNLNIVGKSFGVCKLKMQSYDLDFTLPRLDSKVASGHLGFDIKIDKNLDFSEAARRRDFSINAIGFDVHTKTLLDPYNGLEDLKNRTLKMVDAKTFIDDPLRVLRAVGFCSRYNFVMHKELFNLCFKMIKEDALQELPKERIYEEIKKTLLRSTKPSIGFWLLRELDALKYFKNLDLLNKKDWQLIMDALDRFGSNKTTNTKTNEILMLAILCYRFDEVKAKEFITFMTDDKFLLKEVLTLLYSLSKFLELSFAKKISNYDIYKLATLVNIKNLCILGEVLFGVDKTIAAKAKELGVLEKKLKAILMGRDLVLLGLKPSADFSKILDASYEAQMREEFYSKDEALKWLKGYLFNYQ</sequence>
<dbReference type="SUPFAM" id="SSF81891">
    <property type="entry name" value="Poly A polymerase C-terminal region-like"/>
    <property type="match status" value="1"/>
</dbReference>
<dbReference type="GO" id="GO:0046872">
    <property type="term" value="F:metal ion binding"/>
    <property type="evidence" value="ECO:0007669"/>
    <property type="project" value="UniProtKB-KW"/>
</dbReference>
<dbReference type="GO" id="GO:0016779">
    <property type="term" value="F:nucleotidyltransferase activity"/>
    <property type="evidence" value="ECO:0007669"/>
    <property type="project" value="UniProtKB-KW"/>
</dbReference>
<dbReference type="EMBL" id="AUPZ01000003">
    <property type="protein sequence ID" value="EQB40234.1"/>
    <property type="molecule type" value="Genomic_DNA"/>
</dbReference>
<keyword evidence="6" id="KW-0547">Nucleotide-binding</keyword>
<dbReference type="Gene3D" id="3.30.460.10">
    <property type="entry name" value="Beta Polymerase, domain 2"/>
    <property type="match status" value="1"/>
</dbReference>
<evidence type="ECO:0000259" key="9">
    <source>
        <dbReference type="Pfam" id="PF01743"/>
    </source>
</evidence>
<evidence type="ECO:0000256" key="5">
    <source>
        <dbReference type="ARBA" id="ARBA00022723"/>
    </source>
</evidence>
<comment type="cofactor">
    <cofactor evidence="1">
        <name>Mg(2+)</name>
        <dbReference type="ChEBI" id="CHEBI:18420"/>
    </cofactor>
</comment>
<dbReference type="Pfam" id="PF01743">
    <property type="entry name" value="PolyA_pol"/>
    <property type="match status" value="1"/>
</dbReference>